<feature type="domain" description="UVR" evidence="1">
    <location>
        <begin position="156"/>
        <end position="191"/>
    </location>
</feature>
<protein>
    <recommendedName>
        <fullName evidence="4">BFN domain-containing protein</fullName>
    </recommendedName>
</protein>
<evidence type="ECO:0000313" key="3">
    <source>
        <dbReference type="EMBL" id="MPL77237.1"/>
    </source>
</evidence>
<reference evidence="3" key="1">
    <citation type="submission" date="2019-08" db="EMBL/GenBank/DDBJ databases">
        <authorList>
            <person name="Kucharzyk K."/>
            <person name="Murdoch R.W."/>
            <person name="Higgins S."/>
            <person name="Loffler F."/>
        </authorList>
    </citation>
    <scope>NUCLEOTIDE SEQUENCE</scope>
</reference>
<evidence type="ECO:0008006" key="4">
    <source>
        <dbReference type="Google" id="ProtNLM"/>
    </source>
</evidence>
<sequence length="196" mass="22803">MGKKRVKIIKIEKSVNDGLYNVFLQEEEGQRMLNIMIGDFEAKKMSMIIDKIEPPRPLTYDLFYNVLFGYDISIDEVIITKFFEGVYFANIVCSNNGQKKVFDARTSDAINMALKYNSPIFASEEILQDVGFLYQEEKKDSFLVKEFTIIIEPSKQVQIKELEKLLEIAVEEEDYDSAADLRDRIEKIKQELDNKD</sequence>
<proteinExistence type="predicted"/>
<dbReference type="AlphaFoldDB" id="A0A644UE76"/>
<evidence type="ECO:0000259" key="2">
    <source>
        <dbReference type="PROSITE" id="PS51658"/>
    </source>
</evidence>
<evidence type="ECO:0000259" key="1">
    <source>
        <dbReference type="PROSITE" id="PS50151"/>
    </source>
</evidence>
<dbReference type="PROSITE" id="PS51658">
    <property type="entry name" value="BFN"/>
    <property type="match status" value="1"/>
</dbReference>
<dbReference type="PANTHER" id="PTHR15160">
    <property type="entry name" value="VON HIPPEL-LINDAU PROTEIN"/>
    <property type="match status" value="1"/>
</dbReference>
<name>A0A644UE76_9ZZZZ</name>
<dbReference type="SUPFAM" id="SSF103256">
    <property type="entry name" value="Hypothetical protein TM0160"/>
    <property type="match status" value="1"/>
</dbReference>
<dbReference type="PANTHER" id="PTHR15160:SF1">
    <property type="entry name" value="VON HIPPEL-LINDAU DISEASE TUMOR SUPPRESSOR"/>
    <property type="match status" value="1"/>
</dbReference>
<dbReference type="SUPFAM" id="SSF46600">
    <property type="entry name" value="C-terminal UvrC-binding domain of UvrB"/>
    <property type="match status" value="1"/>
</dbReference>
<dbReference type="EMBL" id="VSSQ01000105">
    <property type="protein sequence ID" value="MPL77237.1"/>
    <property type="molecule type" value="Genomic_DNA"/>
</dbReference>
<dbReference type="InterPro" id="IPR036876">
    <property type="entry name" value="UVR_dom_sf"/>
</dbReference>
<dbReference type="Pfam" id="PF02151">
    <property type="entry name" value="UVR"/>
    <property type="match status" value="1"/>
</dbReference>
<dbReference type="InterPro" id="IPR001943">
    <property type="entry name" value="UVR_dom"/>
</dbReference>
<dbReference type="GO" id="GO:0004518">
    <property type="term" value="F:nuclease activity"/>
    <property type="evidence" value="ECO:0007669"/>
    <property type="project" value="InterPro"/>
</dbReference>
<dbReference type="InterPro" id="IPR036104">
    <property type="entry name" value="BFN_sf"/>
</dbReference>
<dbReference type="Pfam" id="PF02577">
    <property type="entry name" value="BFN_dom"/>
    <property type="match status" value="1"/>
</dbReference>
<dbReference type="PROSITE" id="PS50151">
    <property type="entry name" value="UVR"/>
    <property type="match status" value="1"/>
</dbReference>
<comment type="caution">
    <text evidence="3">The sequence shown here is derived from an EMBL/GenBank/DDBJ whole genome shotgun (WGS) entry which is preliminary data.</text>
</comment>
<accession>A0A644UE76</accession>
<dbReference type="InterPro" id="IPR003729">
    <property type="entry name" value="Bi_nuclease_dom"/>
</dbReference>
<dbReference type="Gene3D" id="3.10.690.10">
    <property type="entry name" value="Bifunctional nuclease domain"/>
    <property type="match status" value="1"/>
</dbReference>
<gene>
    <name evidence="3" type="ORF">SDC9_23090</name>
</gene>
<organism evidence="3">
    <name type="scientific">bioreactor metagenome</name>
    <dbReference type="NCBI Taxonomy" id="1076179"/>
    <lineage>
        <taxon>unclassified sequences</taxon>
        <taxon>metagenomes</taxon>
        <taxon>ecological metagenomes</taxon>
    </lineage>
</organism>
<feature type="domain" description="BFN" evidence="2">
    <location>
        <begin position="3"/>
        <end position="134"/>
    </location>
</feature>